<dbReference type="EnsemblMetazoa" id="ASIC013107-RA">
    <property type="protein sequence ID" value="ASIC013107-PA"/>
    <property type="gene ID" value="ASIC013107"/>
</dbReference>
<name>A0A084W4K8_ANOSI</name>
<evidence type="ECO:0000313" key="1">
    <source>
        <dbReference type="EMBL" id="KFB45152.1"/>
    </source>
</evidence>
<dbReference type="EMBL" id="ATLV01020346">
    <property type="status" value="NOT_ANNOTATED_CDS"/>
    <property type="molecule type" value="Genomic_DNA"/>
</dbReference>
<gene>
    <name evidence="1" type="ORF">ZHAS_00013107</name>
</gene>
<evidence type="ECO:0000313" key="2">
    <source>
        <dbReference type="EnsemblMetazoa" id="ASIC013107-PA"/>
    </source>
</evidence>
<sequence>MEDPSKRFLSRDRNRKPFGIRPKIRLGTRSLGKPWVSSKTKTLYLPLEAQTGNQSFFHHHRFLLNVLSAELEMGVLEDQLGVWD</sequence>
<organism evidence="1">
    <name type="scientific">Anopheles sinensis</name>
    <name type="common">Mosquito</name>
    <dbReference type="NCBI Taxonomy" id="74873"/>
    <lineage>
        <taxon>Eukaryota</taxon>
        <taxon>Metazoa</taxon>
        <taxon>Ecdysozoa</taxon>
        <taxon>Arthropoda</taxon>
        <taxon>Hexapoda</taxon>
        <taxon>Insecta</taxon>
        <taxon>Pterygota</taxon>
        <taxon>Neoptera</taxon>
        <taxon>Endopterygota</taxon>
        <taxon>Diptera</taxon>
        <taxon>Nematocera</taxon>
        <taxon>Culicoidea</taxon>
        <taxon>Culicidae</taxon>
        <taxon>Anophelinae</taxon>
        <taxon>Anopheles</taxon>
    </lineage>
</organism>
<dbReference type="VEuPathDB" id="VectorBase:ASIC013107"/>
<dbReference type="Proteomes" id="UP000030765">
    <property type="component" value="Unassembled WGS sequence"/>
</dbReference>
<keyword evidence="3" id="KW-1185">Reference proteome</keyword>
<dbReference type="EMBL" id="KE525299">
    <property type="protein sequence ID" value="KFB45152.1"/>
    <property type="molecule type" value="Genomic_DNA"/>
</dbReference>
<dbReference type="AlphaFoldDB" id="A0A084W4K8"/>
<reference evidence="1 3" key="1">
    <citation type="journal article" date="2014" name="BMC Genomics">
        <title>Genome sequence of Anopheles sinensis provides insight into genetics basis of mosquito competence for malaria parasites.</title>
        <authorList>
            <person name="Zhou D."/>
            <person name="Zhang D."/>
            <person name="Ding G."/>
            <person name="Shi L."/>
            <person name="Hou Q."/>
            <person name="Ye Y."/>
            <person name="Xu Y."/>
            <person name="Zhou H."/>
            <person name="Xiong C."/>
            <person name="Li S."/>
            <person name="Yu J."/>
            <person name="Hong S."/>
            <person name="Yu X."/>
            <person name="Zou P."/>
            <person name="Chen C."/>
            <person name="Chang X."/>
            <person name="Wang W."/>
            <person name="Lv Y."/>
            <person name="Sun Y."/>
            <person name="Ma L."/>
            <person name="Shen B."/>
            <person name="Zhu C."/>
        </authorList>
    </citation>
    <scope>NUCLEOTIDE SEQUENCE [LARGE SCALE GENOMIC DNA]</scope>
</reference>
<protein>
    <submittedName>
        <fullName evidence="1 2">Alpha-glucosidase</fullName>
    </submittedName>
</protein>
<reference evidence="2" key="2">
    <citation type="submission" date="2020-05" db="UniProtKB">
        <authorList>
            <consortium name="EnsemblMetazoa"/>
        </authorList>
    </citation>
    <scope>IDENTIFICATION</scope>
</reference>
<proteinExistence type="predicted"/>
<evidence type="ECO:0000313" key="3">
    <source>
        <dbReference type="Proteomes" id="UP000030765"/>
    </source>
</evidence>
<accession>A0A084W4K8</accession>